<dbReference type="EMBL" id="CAJNOJ010000021">
    <property type="protein sequence ID" value="CAF0848626.1"/>
    <property type="molecule type" value="Genomic_DNA"/>
</dbReference>
<dbReference type="Proteomes" id="UP000663828">
    <property type="component" value="Unassembled WGS sequence"/>
</dbReference>
<dbReference type="EMBL" id="CAJNOR010000797">
    <property type="protein sequence ID" value="CAF1009532.1"/>
    <property type="molecule type" value="Genomic_DNA"/>
</dbReference>
<dbReference type="OrthoDB" id="10002969at2759"/>
<evidence type="ECO:0000313" key="5">
    <source>
        <dbReference type="Proteomes" id="UP000663852"/>
    </source>
</evidence>
<dbReference type="Proteomes" id="UP000663852">
    <property type="component" value="Unassembled WGS sequence"/>
</dbReference>
<proteinExistence type="predicted"/>
<gene>
    <name evidence="2" type="ORF">EDS130_LOCUS7204</name>
    <name evidence="3" type="ORF">XAT740_LOCUS13644</name>
</gene>
<feature type="compositionally biased region" description="Low complexity" evidence="1">
    <location>
        <begin position="295"/>
        <end position="306"/>
    </location>
</feature>
<evidence type="ECO:0008006" key="6">
    <source>
        <dbReference type="Google" id="ProtNLM"/>
    </source>
</evidence>
<evidence type="ECO:0000313" key="4">
    <source>
        <dbReference type="Proteomes" id="UP000663828"/>
    </source>
</evidence>
<reference evidence="2" key="1">
    <citation type="submission" date="2021-02" db="EMBL/GenBank/DDBJ databases">
        <authorList>
            <person name="Nowell W R."/>
        </authorList>
    </citation>
    <scope>NUCLEOTIDE SEQUENCE</scope>
</reference>
<comment type="caution">
    <text evidence="2">The sequence shown here is derived from an EMBL/GenBank/DDBJ whole genome shotgun (WGS) entry which is preliminary data.</text>
</comment>
<dbReference type="CDD" id="cd19757">
    <property type="entry name" value="Bbox1"/>
    <property type="match status" value="1"/>
</dbReference>
<protein>
    <recommendedName>
        <fullName evidence="6">B box-type domain-containing protein</fullName>
    </recommendedName>
</protein>
<evidence type="ECO:0000256" key="1">
    <source>
        <dbReference type="SAM" id="MobiDB-lite"/>
    </source>
</evidence>
<feature type="region of interest" description="Disordered" evidence="1">
    <location>
        <begin position="279"/>
        <end position="306"/>
    </location>
</feature>
<sequence length="412" mass="47430">MSRRGLTKFDTTFLTNDGGKYSPSIRRLRQQYLPEMKKTSSPPQPSINMNSIHHQSSLDIMTTPLKCDDCQKHDGLFQCCHCNQRLCIRCCNKHYKKVTAELEYLHELSDCLLTKILHTKTDLERQKNETIEQCHQWRIDTMNTINKAHALIIQTIQDEYEVLSKEYDLFVEKEMQHIKVDKNELMRMKKGNLGSLLSSPTVNSPPIDPTQSIGTIKKRIETFAKYMDDAGKFHFRVKLPTFSIDEKLRVESLFGDMTRSTSATWQNDEFIYTASNELIDSSTPDLPPTNHRCDSTSSSADSAYSNQDDDCVLKSVDQRKSSSSSSTLSIDQTNDDTYYSIQQVQLKHEQDGSLRGSSIQLEKSHRNDGIVDQEKTSLEAVGVRRKPLNKGRSSDDYPWFYYQRDLFPSYIQ</sequence>
<name>A0A813WC39_ADIRI</name>
<dbReference type="AlphaFoldDB" id="A0A813WC39"/>
<organism evidence="2 5">
    <name type="scientific">Adineta ricciae</name>
    <name type="common">Rotifer</name>
    <dbReference type="NCBI Taxonomy" id="249248"/>
    <lineage>
        <taxon>Eukaryota</taxon>
        <taxon>Metazoa</taxon>
        <taxon>Spiralia</taxon>
        <taxon>Gnathifera</taxon>
        <taxon>Rotifera</taxon>
        <taxon>Eurotatoria</taxon>
        <taxon>Bdelloidea</taxon>
        <taxon>Adinetida</taxon>
        <taxon>Adinetidae</taxon>
        <taxon>Adineta</taxon>
    </lineage>
</organism>
<evidence type="ECO:0000313" key="2">
    <source>
        <dbReference type="EMBL" id="CAF0848626.1"/>
    </source>
</evidence>
<accession>A0A813WC39</accession>
<evidence type="ECO:0000313" key="3">
    <source>
        <dbReference type="EMBL" id="CAF1009532.1"/>
    </source>
</evidence>
<keyword evidence="4" id="KW-1185">Reference proteome</keyword>